<dbReference type="OrthoDB" id="14765at2"/>
<organism evidence="1 2">
    <name type="scientific">Rhizobium loti</name>
    <name type="common">Mesorhizobium loti</name>
    <dbReference type="NCBI Taxonomy" id="381"/>
    <lineage>
        <taxon>Bacteria</taxon>
        <taxon>Pseudomonadati</taxon>
        <taxon>Pseudomonadota</taxon>
        <taxon>Alphaproteobacteria</taxon>
        <taxon>Hyphomicrobiales</taxon>
        <taxon>Phyllobacteriaceae</taxon>
        <taxon>Mesorhizobium</taxon>
    </lineage>
</organism>
<evidence type="ECO:0000313" key="1">
    <source>
        <dbReference type="EMBL" id="KUM28573.1"/>
    </source>
</evidence>
<dbReference type="Proteomes" id="UP000053176">
    <property type="component" value="Unassembled WGS sequence"/>
</dbReference>
<dbReference type="InterPro" id="IPR027417">
    <property type="entry name" value="P-loop_NTPase"/>
</dbReference>
<reference evidence="1 2" key="1">
    <citation type="submission" date="2015-12" db="EMBL/GenBank/DDBJ databases">
        <title>Draft genome sequence of Mesorhizobium sp. UFLA 01-765, a multitolerant efficient symbiont and plant-growth promoting strain isolated from Zn-mining soil using Leucaena leucocephala as a trap plant.</title>
        <authorList>
            <person name="Rangel W.M."/>
            <person name="Thijs S."/>
            <person name="Longatti S.M."/>
            <person name="Moreira F.M."/>
            <person name="Weyens N."/>
            <person name="Vangronsveld J."/>
            <person name="Van Hamme J.D."/>
            <person name="Bottos E.M."/>
            <person name="Rineau F."/>
        </authorList>
    </citation>
    <scope>NUCLEOTIDE SEQUENCE [LARGE SCALE GENOMIC DNA]</scope>
    <source>
        <strain evidence="1 2">UFLA 01-765</strain>
    </source>
</reference>
<dbReference type="AlphaFoldDB" id="A0A101KX22"/>
<dbReference type="SUPFAM" id="SSF52540">
    <property type="entry name" value="P-loop containing nucleoside triphosphate hydrolases"/>
    <property type="match status" value="1"/>
</dbReference>
<dbReference type="Pfam" id="PF05621">
    <property type="entry name" value="TniB"/>
    <property type="match status" value="1"/>
</dbReference>
<proteinExistence type="predicted"/>
<sequence>MADHLLDHVNLYLDRSTEDRIAYIQAPRWIGHQVAMQAHERLAELLARPPGLRTRGLMLVGPYANGKTMIAERFAVGHLRSAEPRRVWVVQTREGAGLVHFYGSILQALRAPMGSGRDVGRKAEQIDHLLCSLKPRILIFDEFHNALRGRTRDVEAVLAFLRRIGRQFDISPVLIGEIAVYDFVNQTAEMATRFDLVAVPRWQYGEEFLALLDSLEAALPLARSSDLSDERLAREIFRLSEGLIGEIVAIVTTAAIAAVRSGTERITKSGLEQLRYIPVSRRRRAPVRDDLL</sequence>
<evidence type="ECO:0000313" key="2">
    <source>
        <dbReference type="Proteomes" id="UP000053176"/>
    </source>
</evidence>
<name>A0A101KX22_RHILI</name>
<accession>A0A101KX22</accession>
<gene>
    <name evidence="1" type="ORF">AU467_34515</name>
</gene>
<protein>
    <submittedName>
        <fullName evidence="1">NTP-binding protein</fullName>
    </submittedName>
</protein>
<dbReference type="EMBL" id="LPWA01000006">
    <property type="protein sequence ID" value="KUM28573.1"/>
    <property type="molecule type" value="Genomic_DNA"/>
</dbReference>
<dbReference type="Gene3D" id="3.40.50.300">
    <property type="entry name" value="P-loop containing nucleotide triphosphate hydrolases"/>
    <property type="match status" value="1"/>
</dbReference>
<dbReference type="InterPro" id="IPR008868">
    <property type="entry name" value="TniB"/>
</dbReference>
<comment type="caution">
    <text evidence="1">The sequence shown here is derived from an EMBL/GenBank/DDBJ whole genome shotgun (WGS) entry which is preliminary data.</text>
</comment>